<accession>A0AAD8NKD3</accession>
<evidence type="ECO:0000313" key="5">
    <source>
        <dbReference type="Proteomes" id="UP001229421"/>
    </source>
</evidence>
<dbReference type="GO" id="GO:0005739">
    <property type="term" value="C:mitochondrion"/>
    <property type="evidence" value="ECO:0007669"/>
    <property type="project" value="TreeGrafter"/>
</dbReference>
<evidence type="ECO:0000256" key="1">
    <source>
        <dbReference type="ARBA" id="ARBA00007626"/>
    </source>
</evidence>
<comment type="caution">
    <text evidence="4">The sequence shown here is derived from an EMBL/GenBank/DDBJ whole genome shotgun (WGS) entry which is preliminary data.</text>
</comment>
<proteinExistence type="inferred from homology"/>
<name>A0AAD8NKD3_TARER</name>
<dbReference type="FunFam" id="1.25.40.10:FF:002174">
    <property type="entry name" value="Pentatricopeptide repeat-containing protein mitochondrial"/>
    <property type="match status" value="1"/>
</dbReference>
<dbReference type="PROSITE" id="PS51375">
    <property type="entry name" value="PPR"/>
    <property type="match status" value="2"/>
</dbReference>
<dbReference type="Proteomes" id="UP001229421">
    <property type="component" value="Unassembled WGS sequence"/>
</dbReference>
<sequence>MQATVPLFEHRFFQALRRTLSISYSTQYLLNSRTVKFCTQATDCFESFKDEEEKLDYNDQTVDVSQSTKEDTGKPKSLCGRIEKLARGAPVGFAFQSWMGDGFPIERVDIFHTINRLRKRKFNKRALEVMEWVIRERPYMPKELDYSFLLEFTAKLHGISHGEKLFSRIPSEFQDELLYNNLVIACLDKGLIRLSLAYMRKMRELGHSISYMVFNRLIILHSSPTRRKSIPKILTQMRADKVAPHVSTYNILLKMEANQHNIEGLLKVFGDMKRANVDPNEITYCILATAHAVARLYTACETYVEAIEKSMTGKNWSTLDILIILYGYLKKPKDLDRIWKIIQEQPRVKSKSYVLVIEAFGKIGDVSRAEDLWSEMKSNEELVSTEQFNSLISVYCRHGFVSKATGLYREMDKHGCKANSITFRHLAVGCFKSGLKAETLKTLDMGMDLTTSTSVKKSTPWLETTFLLVDLFAEYGDVENAEKLFDELKKANYARYSFVYNALIKSYVKAKMYDPNLLRRMILGGSRPDSETYSLLKALEQFK</sequence>
<evidence type="ECO:0000256" key="2">
    <source>
        <dbReference type="ARBA" id="ARBA00022737"/>
    </source>
</evidence>
<dbReference type="FunFam" id="1.25.40.10:FF:000799">
    <property type="entry name" value="Pentatricopeptide repeat-containing protein At1g07590, mitochondrial"/>
    <property type="match status" value="1"/>
</dbReference>
<dbReference type="PANTHER" id="PTHR45717:SF11">
    <property type="entry name" value="PENTACOTRIPEPTIDE-REPEAT REGION OF PRORP DOMAIN-CONTAINING PROTEIN"/>
    <property type="match status" value="1"/>
</dbReference>
<evidence type="ECO:0008006" key="6">
    <source>
        <dbReference type="Google" id="ProtNLM"/>
    </source>
</evidence>
<protein>
    <recommendedName>
        <fullName evidence="6">Pentatricopeptide repeat-containing protein</fullName>
    </recommendedName>
</protein>
<feature type="repeat" description="PPR" evidence="3">
    <location>
        <begin position="384"/>
        <end position="418"/>
    </location>
</feature>
<dbReference type="AlphaFoldDB" id="A0AAD8NKD3"/>
<feature type="repeat" description="PPR" evidence="3">
    <location>
        <begin position="245"/>
        <end position="279"/>
    </location>
</feature>
<organism evidence="4 5">
    <name type="scientific">Tagetes erecta</name>
    <name type="common">African marigold</name>
    <dbReference type="NCBI Taxonomy" id="13708"/>
    <lineage>
        <taxon>Eukaryota</taxon>
        <taxon>Viridiplantae</taxon>
        <taxon>Streptophyta</taxon>
        <taxon>Embryophyta</taxon>
        <taxon>Tracheophyta</taxon>
        <taxon>Spermatophyta</taxon>
        <taxon>Magnoliopsida</taxon>
        <taxon>eudicotyledons</taxon>
        <taxon>Gunneridae</taxon>
        <taxon>Pentapetalae</taxon>
        <taxon>asterids</taxon>
        <taxon>campanulids</taxon>
        <taxon>Asterales</taxon>
        <taxon>Asteraceae</taxon>
        <taxon>Asteroideae</taxon>
        <taxon>Heliantheae alliance</taxon>
        <taxon>Tageteae</taxon>
        <taxon>Tagetes</taxon>
    </lineage>
</organism>
<dbReference type="NCBIfam" id="TIGR00756">
    <property type="entry name" value="PPR"/>
    <property type="match status" value="2"/>
</dbReference>
<dbReference type="PANTHER" id="PTHR45717">
    <property type="entry name" value="OS12G0527900 PROTEIN"/>
    <property type="match status" value="1"/>
</dbReference>
<keyword evidence="2" id="KW-0677">Repeat</keyword>
<dbReference type="GO" id="GO:0003729">
    <property type="term" value="F:mRNA binding"/>
    <property type="evidence" value="ECO:0007669"/>
    <property type="project" value="UniProtKB-ARBA"/>
</dbReference>
<dbReference type="Gene3D" id="1.25.40.10">
    <property type="entry name" value="Tetratricopeptide repeat domain"/>
    <property type="match status" value="4"/>
</dbReference>
<keyword evidence="5" id="KW-1185">Reference proteome</keyword>
<dbReference type="InterPro" id="IPR011990">
    <property type="entry name" value="TPR-like_helical_dom_sf"/>
</dbReference>
<evidence type="ECO:0000256" key="3">
    <source>
        <dbReference type="PROSITE-ProRule" id="PRU00708"/>
    </source>
</evidence>
<dbReference type="Pfam" id="PF13041">
    <property type="entry name" value="PPR_2"/>
    <property type="match status" value="2"/>
</dbReference>
<dbReference type="EMBL" id="JAUHHV010000009">
    <property type="protein sequence ID" value="KAK1412819.1"/>
    <property type="molecule type" value="Genomic_DNA"/>
</dbReference>
<gene>
    <name evidence="4" type="ORF">QVD17_34348</name>
</gene>
<evidence type="ECO:0000313" key="4">
    <source>
        <dbReference type="EMBL" id="KAK1412819.1"/>
    </source>
</evidence>
<reference evidence="4" key="1">
    <citation type="journal article" date="2023" name="bioRxiv">
        <title>Improved chromosome-level genome assembly for marigold (Tagetes erecta).</title>
        <authorList>
            <person name="Jiang F."/>
            <person name="Yuan L."/>
            <person name="Wang S."/>
            <person name="Wang H."/>
            <person name="Xu D."/>
            <person name="Wang A."/>
            <person name="Fan W."/>
        </authorList>
    </citation>
    <scope>NUCLEOTIDE SEQUENCE</scope>
    <source>
        <strain evidence="4">WSJ</strain>
        <tissue evidence="4">Leaf</tissue>
    </source>
</reference>
<comment type="similarity">
    <text evidence="1">Belongs to the PPR family. P subfamily.</text>
</comment>
<dbReference type="Pfam" id="PF01535">
    <property type="entry name" value="PPR"/>
    <property type="match status" value="4"/>
</dbReference>
<dbReference type="InterPro" id="IPR002885">
    <property type="entry name" value="PPR_rpt"/>
</dbReference>